<reference evidence="3 4" key="1">
    <citation type="submission" date="2018-07" db="EMBL/GenBank/DDBJ databases">
        <title>Genomic and Epidemiologic Investigation of an Indolent Hospital Outbreak.</title>
        <authorList>
            <person name="Johnson R.C."/>
            <person name="Deming C."/>
            <person name="Conlan S."/>
            <person name="Zellmer C.J."/>
            <person name="Michelin A.V."/>
            <person name="Lee-Lin S."/>
            <person name="Thomas P.J."/>
            <person name="Park M."/>
            <person name="Weingarten R.A."/>
            <person name="Less J."/>
            <person name="Dekker J.P."/>
            <person name="Frank K.M."/>
            <person name="Musser K.A."/>
            <person name="Mcquiston J.R."/>
            <person name="Henderson D.K."/>
            <person name="Lau A.F."/>
            <person name="Palmore T.N."/>
            <person name="Segre J.A."/>
        </authorList>
    </citation>
    <scope>NUCLEOTIDE SEQUENCE [LARGE SCALE GENOMIC DNA]</scope>
    <source>
        <strain evidence="3 4">SK-NIH.Env6_1116</strain>
    </source>
</reference>
<dbReference type="RefSeq" id="WP_126000031.1">
    <property type="nucleotide sequence ID" value="NZ_QRAL01000050.1"/>
</dbReference>
<accession>A0A430BED1</accession>
<protein>
    <recommendedName>
        <fullName evidence="2">MobA/VirD2-like nuclease domain-containing protein</fullName>
    </recommendedName>
</protein>
<dbReference type="InterPro" id="IPR005094">
    <property type="entry name" value="Endonuclease_MobA/VirD2"/>
</dbReference>
<evidence type="ECO:0000256" key="1">
    <source>
        <dbReference type="SAM" id="MobiDB-lite"/>
    </source>
</evidence>
<feature type="region of interest" description="Disordered" evidence="1">
    <location>
        <begin position="344"/>
        <end position="385"/>
    </location>
</feature>
<gene>
    <name evidence="3" type="ORF">DAH51_24810</name>
</gene>
<dbReference type="Proteomes" id="UP000287401">
    <property type="component" value="Unassembled WGS sequence"/>
</dbReference>
<dbReference type="EMBL" id="QRAL01000050">
    <property type="protein sequence ID" value="RSU47577.1"/>
    <property type="molecule type" value="Genomic_DNA"/>
</dbReference>
<name>A0A430BED1_SPHYA</name>
<evidence type="ECO:0000259" key="2">
    <source>
        <dbReference type="Pfam" id="PF03432"/>
    </source>
</evidence>
<feature type="compositionally biased region" description="Basic and acidic residues" evidence="1">
    <location>
        <begin position="203"/>
        <end position="214"/>
    </location>
</feature>
<evidence type="ECO:0000313" key="4">
    <source>
        <dbReference type="Proteomes" id="UP000287401"/>
    </source>
</evidence>
<sequence length="498" mass="57086">MIPSVTWGRNFAGLETYLIHDRDHEILELQEVSSLQNASAEMALVAEQAPRAKAVVMHISLSAALEDGRLSDSTWRQVIGDVLDEFGLRGHQLVAVRHRDKGYDHIHLMICTVSPLTLQTPPKQLFLAPHARVKGAASFALKRNEVERLPAADVVKRSFNQFALFRLQDLCRYIEKRYSLRQLRTHLEMGGVRQRGPSRRTKAAHEHRANRTGEQSILERADAIRAALDLRSWDAAGRALATIGVGLEAAVRKSKKASAKIVGLTLYDLRSGGNRIKASDLDTAQCRYGLLQIEKRRPPDAVSFERWWPENPDYLRACPEMKVEEVLPDRTEFELYRAQHFEARRRTRSEREKRKREHRAKRKKLSQQLTKQRKEEASRLPPSQRRSYSVAFTKYVRLPQLKALDDGHRAQMVKLRLPRLLSFALFMAQRAPEPLVSQGKDVVFEEKPTIKQITKKTAVEQVTPSRLQTHRKPEPQMEADSDLEIQLAWLKQRSGHSL</sequence>
<feature type="domain" description="MobA/VirD2-like nuclease" evidence="2">
    <location>
        <begin position="30"/>
        <end position="117"/>
    </location>
</feature>
<feature type="compositionally biased region" description="Basic residues" evidence="1">
    <location>
        <begin position="353"/>
        <end position="365"/>
    </location>
</feature>
<dbReference type="AlphaFoldDB" id="A0A430BED1"/>
<dbReference type="Pfam" id="PF03432">
    <property type="entry name" value="Relaxase"/>
    <property type="match status" value="1"/>
</dbReference>
<feature type="region of interest" description="Disordered" evidence="1">
    <location>
        <begin position="191"/>
        <end position="214"/>
    </location>
</feature>
<proteinExistence type="predicted"/>
<organism evidence="3 4">
    <name type="scientific">Sphingobium yanoikuyae</name>
    <name type="common">Sphingomonas yanoikuyae</name>
    <dbReference type="NCBI Taxonomy" id="13690"/>
    <lineage>
        <taxon>Bacteria</taxon>
        <taxon>Pseudomonadati</taxon>
        <taxon>Pseudomonadota</taxon>
        <taxon>Alphaproteobacteria</taxon>
        <taxon>Sphingomonadales</taxon>
        <taxon>Sphingomonadaceae</taxon>
        <taxon>Sphingobium</taxon>
    </lineage>
</organism>
<evidence type="ECO:0000313" key="3">
    <source>
        <dbReference type="EMBL" id="RSU47577.1"/>
    </source>
</evidence>
<comment type="caution">
    <text evidence="3">The sequence shown here is derived from an EMBL/GenBank/DDBJ whole genome shotgun (WGS) entry which is preliminary data.</text>
</comment>